<dbReference type="Pfam" id="PF17135">
    <property type="entry name" value="Ribosomal_L18"/>
    <property type="match status" value="1"/>
</dbReference>
<organism evidence="6 7">
    <name type="scientific">Ridgeia piscesae</name>
    <name type="common">Tubeworm</name>
    <dbReference type="NCBI Taxonomy" id="27915"/>
    <lineage>
        <taxon>Eukaryota</taxon>
        <taxon>Metazoa</taxon>
        <taxon>Spiralia</taxon>
        <taxon>Lophotrochozoa</taxon>
        <taxon>Annelida</taxon>
        <taxon>Polychaeta</taxon>
        <taxon>Sedentaria</taxon>
        <taxon>Canalipalpata</taxon>
        <taxon>Sabellida</taxon>
        <taxon>Siboglinidae</taxon>
        <taxon>Ridgeia</taxon>
    </lineage>
</organism>
<dbReference type="Gene3D" id="3.100.10.10">
    <property type="match status" value="1"/>
</dbReference>
<dbReference type="Proteomes" id="UP001209878">
    <property type="component" value="Unassembled WGS sequence"/>
</dbReference>
<dbReference type="GO" id="GO:0003723">
    <property type="term" value="F:RNA binding"/>
    <property type="evidence" value="ECO:0007669"/>
    <property type="project" value="TreeGrafter"/>
</dbReference>
<dbReference type="PANTHER" id="PTHR10934">
    <property type="entry name" value="60S RIBOSOMAL PROTEIN L18"/>
    <property type="match status" value="1"/>
</dbReference>
<feature type="compositionally biased region" description="Basic residues" evidence="4">
    <location>
        <begin position="167"/>
        <end position="177"/>
    </location>
</feature>
<keyword evidence="3" id="KW-0687">Ribonucleoprotein</keyword>
<comment type="similarity">
    <text evidence="1">Belongs to the eukaryotic ribosomal protein eL18 family.</text>
</comment>
<reference evidence="6" key="1">
    <citation type="journal article" date="2023" name="Mol. Biol. Evol.">
        <title>Third-Generation Sequencing Reveals the Adaptive Role of the Epigenome in Three Deep-Sea Polychaetes.</title>
        <authorList>
            <person name="Perez M."/>
            <person name="Aroh O."/>
            <person name="Sun Y."/>
            <person name="Lan Y."/>
            <person name="Juniper S.K."/>
            <person name="Young C.R."/>
            <person name="Angers B."/>
            <person name="Qian P.Y."/>
        </authorList>
    </citation>
    <scope>NUCLEOTIDE SEQUENCE</scope>
    <source>
        <strain evidence="6">R07B-5</strain>
    </source>
</reference>
<feature type="region of interest" description="Disordered" evidence="4">
    <location>
        <begin position="141"/>
        <end position="177"/>
    </location>
</feature>
<accession>A0AAD9UCI1</accession>
<evidence type="ECO:0000256" key="1">
    <source>
        <dbReference type="ARBA" id="ARBA00006815"/>
    </source>
</evidence>
<keyword evidence="2" id="KW-0689">Ribosomal protein</keyword>
<dbReference type="InterPro" id="IPR036227">
    <property type="entry name" value="Ribosomal_uL15/eL18_sf"/>
</dbReference>
<feature type="domain" description="Large ribosomal subunit protein uL15/eL18" evidence="5">
    <location>
        <begin position="19"/>
        <end position="177"/>
    </location>
</feature>
<gene>
    <name evidence="6" type="ORF">NP493_267g03036</name>
</gene>
<dbReference type="InterPro" id="IPR000039">
    <property type="entry name" value="Ribosomal_eL18"/>
</dbReference>
<evidence type="ECO:0000313" key="6">
    <source>
        <dbReference type="EMBL" id="KAK2184398.1"/>
    </source>
</evidence>
<dbReference type="PROSITE" id="PS01106">
    <property type="entry name" value="RIBOSOMAL_L18E"/>
    <property type="match status" value="1"/>
</dbReference>
<sequence length="177" mass="20329">MFLNRPLRTLRIASLQKRNLYRFLARRTNAKFNKIILKRLFMSKIHRPPLSLARLIRLMAKPGRPDKMAVCVGTVTDDMRIFKVPKLKLCALRVTEGARARILKAGGEIITFDQLALRAPKGQNTVLLQGPRKNREAVRHFGRAPGVPNSSTKPYVRSKGRKFERARGRRKSRAYKN</sequence>
<evidence type="ECO:0000256" key="2">
    <source>
        <dbReference type="ARBA" id="ARBA00022980"/>
    </source>
</evidence>
<dbReference type="InterPro" id="IPR021132">
    <property type="entry name" value="Ribosomal_eL18/eL18-A/B/_CS"/>
</dbReference>
<dbReference type="GO" id="GO:0006412">
    <property type="term" value="P:translation"/>
    <property type="evidence" value="ECO:0007669"/>
    <property type="project" value="InterPro"/>
</dbReference>
<evidence type="ECO:0000259" key="5">
    <source>
        <dbReference type="Pfam" id="PF17135"/>
    </source>
</evidence>
<protein>
    <recommendedName>
        <fullName evidence="5">Large ribosomal subunit protein uL15/eL18 domain-containing protein</fullName>
    </recommendedName>
</protein>
<evidence type="ECO:0000313" key="7">
    <source>
        <dbReference type="Proteomes" id="UP001209878"/>
    </source>
</evidence>
<dbReference type="FunFam" id="3.100.10.10:FF:000001">
    <property type="entry name" value="60S ribosomal protein L18"/>
    <property type="match status" value="1"/>
</dbReference>
<dbReference type="SUPFAM" id="SSF52080">
    <property type="entry name" value="Ribosomal proteins L15p and L18e"/>
    <property type="match status" value="1"/>
</dbReference>
<name>A0AAD9UCI1_RIDPI</name>
<dbReference type="PANTHER" id="PTHR10934:SF2">
    <property type="entry name" value="LARGE RIBOSOMAL SUBUNIT PROTEIN EL18"/>
    <property type="match status" value="1"/>
</dbReference>
<evidence type="ECO:0000256" key="3">
    <source>
        <dbReference type="ARBA" id="ARBA00023274"/>
    </source>
</evidence>
<dbReference type="AlphaFoldDB" id="A0AAD9UCI1"/>
<proteinExistence type="inferred from homology"/>
<dbReference type="GO" id="GO:0022625">
    <property type="term" value="C:cytosolic large ribosomal subunit"/>
    <property type="evidence" value="ECO:0007669"/>
    <property type="project" value="TreeGrafter"/>
</dbReference>
<dbReference type="InterPro" id="IPR021131">
    <property type="entry name" value="Ribosomal_uL15/eL18"/>
</dbReference>
<keyword evidence="7" id="KW-1185">Reference proteome</keyword>
<dbReference type="GO" id="GO:0003735">
    <property type="term" value="F:structural constituent of ribosome"/>
    <property type="evidence" value="ECO:0007669"/>
    <property type="project" value="InterPro"/>
</dbReference>
<evidence type="ECO:0000256" key="4">
    <source>
        <dbReference type="SAM" id="MobiDB-lite"/>
    </source>
</evidence>
<comment type="caution">
    <text evidence="6">The sequence shown here is derived from an EMBL/GenBank/DDBJ whole genome shotgun (WGS) entry which is preliminary data.</text>
</comment>
<dbReference type="EMBL" id="JAODUO010000267">
    <property type="protein sequence ID" value="KAK2184398.1"/>
    <property type="molecule type" value="Genomic_DNA"/>
</dbReference>